<dbReference type="InterPro" id="IPR036188">
    <property type="entry name" value="FAD/NAD-bd_sf"/>
</dbReference>
<evidence type="ECO:0000313" key="5">
    <source>
        <dbReference type="EMBL" id="MFC5003001.1"/>
    </source>
</evidence>
<feature type="domain" description="FAD-binding" evidence="4">
    <location>
        <begin position="3"/>
        <end position="351"/>
    </location>
</feature>
<accession>A0ABV9W7D4</accession>
<dbReference type="InterPro" id="IPR050641">
    <property type="entry name" value="RIFMO-like"/>
</dbReference>
<dbReference type="PANTHER" id="PTHR43004">
    <property type="entry name" value="TRK SYSTEM POTASSIUM UPTAKE PROTEIN"/>
    <property type="match status" value="1"/>
</dbReference>
<reference evidence="6" key="1">
    <citation type="journal article" date="2019" name="Int. J. Syst. Evol. Microbiol.">
        <title>The Global Catalogue of Microorganisms (GCM) 10K type strain sequencing project: providing services to taxonomists for standard genome sequencing and annotation.</title>
        <authorList>
            <consortium name="The Broad Institute Genomics Platform"/>
            <consortium name="The Broad Institute Genome Sequencing Center for Infectious Disease"/>
            <person name="Wu L."/>
            <person name="Ma J."/>
        </authorList>
    </citation>
    <scope>NUCLEOTIDE SEQUENCE [LARGE SCALE GENOMIC DNA]</scope>
    <source>
        <strain evidence="6">CGMCC 4.7152</strain>
    </source>
</reference>
<dbReference type="Pfam" id="PF21274">
    <property type="entry name" value="Rng_hyd_C"/>
    <property type="match status" value="1"/>
</dbReference>
<dbReference type="EMBL" id="JBHSIU010000046">
    <property type="protein sequence ID" value="MFC5003001.1"/>
    <property type="molecule type" value="Genomic_DNA"/>
</dbReference>
<keyword evidence="5" id="KW-0560">Oxidoreductase</keyword>
<dbReference type="Proteomes" id="UP001595912">
    <property type="component" value="Unassembled WGS sequence"/>
</dbReference>
<keyword evidence="5" id="KW-0503">Monooxygenase</keyword>
<dbReference type="Gene3D" id="3.40.30.120">
    <property type="match status" value="1"/>
</dbReference>
<evidence type="ECO:0000256" key="1">
    <source>
        <dbReference type="ARBA" id="ARBA00001974"/>
    </source>
</evidence>
<keyword evidence="3" id="KW-0274">FAD</keyword>
<dbReference type="PANTHER" id="PTHR43004:SF19">
    <property type="entry name" value="BINDING MONOOXYGENASE, PUTATIVE (JCVI)-RELATED"/>
    <property type="match status" value="1"/>
</dbReference>
<gene>
    <name evidence="5" type="ORF">ACFPIJ_34875</name>
</gene>
<keyword evidence="6" id="KW-1185">Reference proteome</keyword>
<proteinExistence type="predicted"/>
<dbReference type="Gene3D" id="3.50.50.60">
    <property type="entry name" value="FAD/NAD(P)-binding domain"/>
    <property type="match status" value="1"/>
</dbReference>
<dbReference type="Gene3D" id="3.30.70.2450">
    <property type="match status" value="1"/>
</dbReference>
<evidence type="ECO:0000313" key="6">
    <source>
        <dbReference type="Proteomes" id="UP001595912"/>
    </source>
</evidence>
<dbReference type="GO" id="GO:0004497">
    <property type="term" value="F:monooxygenase activity"/>
    <property type="evidence" value="ECO:0007669"/>
    <property type="project" value="UniProtKB-KW"/>
</dbReference>
<organism evidence="5 6">
    <name type="scientific">Dactylosporangium cerinum</name>
    <dbReference type="NCBI Taxonomy" id="1434730"/>
    <lineage>
        <taxon>Bacteria</taxon>
        <taxon>Bacillati</taxon>
        <taxon>Actinomycetota</taxon>
        <taxon>Actinomycetes</taxon>
        <taxon>Micromonosporales</taxon>
        <taxon>Micromonosporaceae</taxon>
        <taxon>Dactylosporangium</taxon>
    </lineage>
</organism>
<protein>
    <submittedName>
        <fullName evidence="5">FAD-dependent monooxygenase</fullName>
    </submittedName>
</protein>
<dbReference type="InterPro" id="IPR002938">
    <property type="entry name" value="FAD-bd"/>
</dbReference>
<evidence type="ECO:0000259" key="4">
    <source>
        <dbReference type="Pfam" id="PF01494"/>
    </source>
</evidence>
<keyword evidence="2" id="KW-0285">Flavoprotein</keyword>
<evidence type="ECO:0000256" key="2">
    <source>
        <dbReference type="ARBA" id="ARBA00022630"/>
    </source>
</evidence>
<sequence>MDAEVVIAGAGPTGLLLAYELGLAGVPALVLDKSPHPDEQPRANGLVGQITRVLDHRGLLHGTPLHPIAVPRFPFGPLTLELDRLETSPLHVLPVPQRALEDLLHSAATAAGATVRRGHEVTGFAQTDDGVTLDVRGPAGDATLTAGHLVGCDGGRSFVRKHAGIAFPGITSDEISRMARVTMPAGEVTVDGGTLTVRGVRLALLRPNRTATGTITVAPQRMLDPAADPDVYILATSEPLPPNPPDHPLTLDELRASVHRVIGTDLPITAAHWVRSTVANSRQAETYRTGRVLLAGDAAHVFAAGGTALNAGLLDAVNLGWKLAAAARGTAPAGLLDTYHAERHPAAQRAILHTRAQAALSAPGENAEALREVLTEALRHPGPLAHLAALMEGSDVRFGPGPLIGAWAPDALDGPAATAAIRQLSTGRPLVIDATDGGKLTTTADPWRQRLEVVALPGAGPSALVRPDGYLAWAGDSPDGLHEALVGWMGAP</sequence>
<dbReference type="PRINTS" id="PR00420">
    <property type="entry name" value="RNGMNOXGNASE"/>
</dbReference>
<name>A0ABV9W7D4_9ACTN</name>
<comment type="caution">
    <text evidence="5">The sequence shown here is derived from an EMBL/GenBank/DDBJ whole genome shotgun (WGS) entry which is preliminary data.</text>
</comment>
<dbReference type="RefSeq" id="WP_380121618.1">
    <property type="nucleotide sequence ID" value="NZ_JBHSIU010000046.1"/>
</dbReference>
<dbReference type="Pfam" id="PF01494">
    <property type="entry name" value="FAD_binding_3"/>
    <property type="match status" value="1"/>
</dbReference>
<dbReference type="SUPFAM" id="SSF51905">
    <property type="entry name" value="FAD/NAD(P)-binding domain"/>
    <property type="match status" value="1"/>
</dbReference>
<evidence type="ECO:0000256" key="3">
    <source>
        <dbReference type="ARBA" id="ARBA00022827"/>
    </source>
</evidence>
<comment type="cofactor">
    <cofactor evidence="1">
        <name>FAD</name>
        <dbReference type="ChEBI" id="CHEBI:57692"/>
    </cofactor>
</comment>